<dbReference type="EMBL" id="CP065668">
    <property type="protein sequence ID" value="QPS08864.1"/>
    <property type="molecule type" value="Genomic_DNA"/>
</dbReference>
<dbReference type="Pfam" id="PF06097">
    <property type="entry name" value="DUF945"/>
    <property type="match status" value="1"/>
</dbReference>
<sequence>MSNKKTAVAAAVALAVVAYGGTTWYTGQRAESGYKDAVAELRKVLGEKVVVTDEYHKGFLSSQAKLVLQWPAAEAQAAEAAETEKTADVAKAADTTEAPAAAEPVAASKPVRLVVDTTVRHGPLAGGRLAAAVSETRFALDGLDEKSTQMLAKAAAPTLTSVHHFTGGQDVRLLLPAGELGDQEVTMRWQEMVLDTALGGGSVKGTWRWPEVALLGLPSRDKSMGVEEEEGEEEESDNDEALPTQPAAVPVERTSIMLTGLESSFENKVIDGLWGLGPGKASVRIARLGMSSTPAEGGEAKTLLDLKNVDGSSVIESDKTTLGMTTQVKGTGRIGPIDFESVGYEEKIQRLDIEALRGFQRVMVEGYRKEGLAKALESLEEQGMGVLMQNAPRLVAALPAYSMKLQATYQGQTGHLEYGAEVQSAPTQEQVAQAGWMPALLKTSALQANASLPKAWLEPLLKASGKPDASAEDVEGMLGMAQATGYARLEGDKLVSALKMQAGQVTLNGKPIALPMGALQ</sequence>
<feature type="region of interest" description="Disordered" evidence="1">
    <location>
        <begin position="79"/>
        <end position="103"/>
    </location>
</feature>
<gene>
    <name evidence="2" type="ORF">I6G66_02055</name>
</gene>
<evidence type="ECO:0000313" key="2">
    <source>
        <dbReference type="EMBL" id="QPS08864.1"/>
    </source>
</evidence>
<dbReference type="RefSeq" id="WP_197956022.1">
    <property type="nucleotide sequence ID" value="NZ_CP065668.1"/>
</dbReference>
<dbReference type="AlphaFoldDB" id="A0A7T2S4P5"/>
<evidence type="ECO:0000313" key="3">
    <source>
        <dbReference type="Proteomes" id="UP000594778"/>
    </source>
</evidence>
<accession>A0A7T2S4P5</accession>
<feature type="compositionally biased region" description="Acidic residues" evidence="1">
    <location>
        <begin position="226"/>
        <end position="240"/>
    </location>
</feature>
<evidence type="ECO:0000256" key="1">
    <source>
        <dbReference type="SAM" id="MobiDB-lite"/>
    </source>
</evidence>
<feature type="compositionally biased region" description="Low complexity" evidence="1">
    <location>
        <begin position="89"/>
        <end position="103"/>
    </location>
</feature>
<dbReference type="Proteomes" id="UP000594778">
    <property type="component" value="Chromosome"/>
</dbReference>
<proteinExistence type="predicted"/>
<protein>
    <submittedName>
        <fullName evidence="2">YdgA family protein</fullName>
    </submittedName>
</protein>
<feature type="region of interest" description="Disordered" evidence="1">
    <location>
        <begin position="219"/>
        <end position="244"/>
    </location>
</feature>
<name>A0A7T2S4P5_DELAC</name>
<reference evidence="2 3" key="1">
    <citation type="submission" date="2020-12" db="EMBL/GenBank/DDBJ databases">
        <title>FDA dAtabase for Regulatory Grade micrObial Sequences (FDA-ARGOS): Supporting development and validation of Infectious Disease Dx tests.</title>
        <authorList>
            <person name="Sproer C."/>
            <person name="Gronow S."/>
            <person name="Severitt S."/>
            <person name="Schroder I."/>
            <person name="Tallon L."/>
            <person name="Sadzewicz L."/>
            <person name="Zhao X."/>
            <person name="Boylan J."/>
            <person name="Ott S."/>
            <person name="Bowen H."/>
            <person name="Vavikolanu K."/>
            <person name="Mehta A."/>
            <person name="Aluvathingal J."/>
            <person name="Nadendla S."/>
            <person name="Lowell S."/>
            <person name="Myers T."/>
            <person name="Yan Y."/>
            <person name="Sichtig H."/>
        </authorList>
    </citation>
    <scope>NUCLEOTIDE SEQUENCE [LARGE SCALE GENOMIC DNA]</scope>
    <source>
        <strain evidence="2 3">FDAARGOS_909</strain>
    </source>
</reference>
<organism evidence="2 3">
    <name type="scientific">Delftia acidovorans</name>
    <name type="common">Pseudomonas acidovorans</name>
    <name type="synonym">Comamonas acidovorans</name>
    <dbReference type="NCBI Taxonomy" id="80866"/>
    <lineage>
        <taxon>Bacteria</taxon>
        <taxon>Pseudomonadati</taxon>
        <taxon>Pseudomonadota</taxon>
        <taxon>Betaproteobacteria</taxon>
        <taxon>Burkholderiales</taxon>
        <taxon>Comamonadaceae</taxon>
        <taxon>Delftia</taxon>
    </lineage>
</organism>
<dbReference type="InterPro" id="IPR010352">
    <property type="entry name" value="DUF945"/>
</dbReference>